<evidence type="ECO:0000256" key="8">
    <source>
        <dbReference type="ARBA" id="ARBA00023136"/>
    </source>
</evidence>
<dbReference type="HAMAP" id="MF_01398">
    <property type="entry name" value="ATP_synth_b_bprime"/>
    <property type="match status" value="1"/>
</dbReference>
<evidence type="ECO:0000256" key="6">
    <source>
        <dbReference type="ARBA" id="ARBA00022989"/>
    </source>
</evidence>
<keyword evidence="15" id="KW-0175">Coiled coil</keyword>
<keyword evidence="8 13" id="KW-0472">Membrane</keyword>
<dbReference type="PANTHER" id="PTHR33445">
    <property type="entry name" value="ATP SYNTHASE SUBUNIT B', CHLOROPLASTIC"/>
    <property type="match status" value="1"/>
</dbReference>
<keyword evidence="4 13" id="KW-0812">Transmembrane</keyword>
<evidence type="ECO:0000313" key="17">
    <source>
        <dbReference type="Proteomes" id="UP000092565"/>
    </source>
</evidence>
<dbReference type="Proteomes" id="UP000092565">
    <property type="component" value="Chromosome"/>
</dbReference>
<dbReference type="GO" id="GO:0012505">
    <property type="term" value="C:endomembrane system"/>
    <property type="evidence" value="ECO:0007669"/>
    <property type="project" value="UniProtKB-SubCell"/>
</dbReference>
<keyword evidence="7 13" id="KW-0406">Ion transport</keyword>
<evidence type="ECO:0000256" key="15">
    <source>
        <dbReference type="SAM" id="Coils"/>
    </source>
</evidence>
<name>A0A1B0ZMH1_9RHOB</name>
<proteinExistence type="inferred from homology"/>
<evidence type="ECO:0000256" key="14">
    <source>
        <dbReference type="RuleBase" id="RU003848"/>
    </source>
</evidence>
<dbReference type="CDD" id="cd06503">
    <property type="entry name" value="ATP-synt_Fo_b"/>
    <property type="match status" value="1"/>
</dbReference>
<evidence type="ECO:0000256" key="5">
    <source>
        <dbReference type="ARBA" id="ARBA00022781"/>
    </source>
</evidence>
<evidence type="ECO:0000256" key="9">
    <source>
        <dbReference type="ARBA" id="ARBA00023310"/>
    </source>
</evidence>
<keyword evidence="3 13" id="KW-0138">CF(0)</keyword>
<dbReference type="InterPro" id="IPR002146">
    <property type="entry name" value="ATP_synth_b/b'su_bac/chlpt"/>
</dbReference>
<evidence type="ECO:0000256" key="1">
    <source>
        <dbReference type="ARBA" id="ARBA00005513"/>
    </source>
</evidence>
<evidence type="ECO:0000256" key="2">
    <source>
        <dbReference type="ARBA" id="ARBA00022448"/>
    </source>
</evidence>
<keyword evidence="13" id="KW-1003">Cell membrane</keyword>
<keyword evidence="5 13" id="KW-0375">Hydrogen ion transport</keyword>
<feature type="transmembrane region" description="Helical" evidence="13">
    <location>
        <begin position="6"/>
        <end position="27"/>
    </location>
</feature>
<keyword evidence="17" id="KW-1185">Reference proteome</keyword>
<evidence type="ECO:0000256" key="12">
    <source>
        <dbReference type="ARBA" id="ARBA00037847"/>
    </source>
</evidence>
<dbReference type="RefSeq" id="WP_065270495.1">
    <property type="nucleotide sequence ID" value="NZ_CP015124.1"/>
</dbReference>
<dbReference type="GO" id="GO:0046933">
    <property type="term" value="F:proton-transporting ATP synthase activity, rotational mechanism"/>
    <property type="evidence" value="ECO:0007669"/>
    <property type="project" value="UniProtKB-UniRule"/>
</dbReference>
<evidence type="ECO:0000256" key="3">
    <source>
        <dbReference type="ARBA" id="ARBA00022547"/>
    </source>
</evidence>
<comment type="subunit">
    <text evidence="13">F-type ATPases have 2 components, F(1) - the catalytic core - and F(0) - the membrane proton channel. F(1) has five subunits: alpha(3), beta(3), gamma(1), delta(1), epsilon(1). F(0) has three main subunits: a(1), b(2) and c(10-14). The alpha and beta chains form an alternating ring which encloses part of the gamma chain. F(1) is attached to F(0) by a central stalk formed by the gamma and epsilon chains, while a peripheral stalk is formed by the delta and b chains.</text>
</comment>
<dbReference type="Pfam" id="PF00213">
    <property type="entry name" value="OSCP"/>
    <property type="match status" value="1"/>
</dbReference>
<organism evidence="16 17">
    <name type="scientific">Phaeobacter gallaeciensis</name>
    <dbReference type="NCBI Taxonomy" id="60890"/>
    <lineage>
        <taxon>Bacteria</taxon>
        <taxon>Pseudomonadati</taxon>
        <taxon>Pseudomonadota</taxon>
        <taxon>Alphaproteobacteria</taxon>
        <taxon>Rhodobacterales</taxon>
        <taxon>Roseobacteraceae</taxon>
        <taxon>Phaeobacter</taxon>
    </lineage>
</organism>
<protein>
    <recommendedName>
        <fullName evidence="13">ATP synthase subunit b</fullName>
    </recommendedName>
    <alternativeName>
        <fullName evidence="13">ATP synthase F(0) sector subunit b</fullName>
    </alternativeName>
    <alternativeName>
        <fullName evidence="13">ATPase subunit I</fullName>
    </alternativeName>
    <alternativeName>
        <fullName evidence="13">F-type ATPase subunit b</fullName>
        <shortName evidence="13">F-ATPase subunit b</shortName>
    </alternativeName>
</protein>
<feature type="coiled-coil region" evidence="15">
    <location>
        <begin position="45"/>
        <end position="138"/>
    </location>
</feature>
<keyword evidence="2 13" id="KW-0813">Transport</keyword>
<evidence type="ECO:0000256" key="11">
    <source>
        <dbReference type="ARBA" id="ARBA00025614"/>
    </source>
</evidence>
<dbReference type="InterPro" id="IPR050059">
    <property type="entry name" value="ATP_synthase_B_chain"/>
</dbReference>
<reference evidence="16 17" key="1">
    <citation type="submission" date="2016-04" db="EMBL/GenBank/DDBJ databases">
        <authorList>
            <person name="Evans L.H."/>
            <person name="Alamgir A."/>
            <person name="Owens N."/>
            <person name="Weber N.D."/>
            <person name="Virtaneva K."/>
            <person name="Barbian K."/>
            <person name="Babar A."/>
            <person name="Rosenke K."/>
        </authorList>
    </citation>
    <scope>NUCLEOTIDE SEQUENCE [LARGE SCALE GENOMIC DNA]</scope>
    <source>
        <strain evidence="16 17">JL2886</strain>
    </source>
</reference>
<dbReference type="GO" id="GO:0046961">
    <property type="term" value="F:proton-transporting ATPase activity, rotational mechanism"/>
    <property type="evidence" value="ECO:0007669"/>
    <property type="project" value="TreeGrafter"/>
</dbReference>
<dbReference type="GO" id="GO:0005886">
    <property type="term" value="C:plasma membrane"/>
    <property type="evidence" value="ECO:0007669"/>
    <property type="project" value="UniProtKB-SubCell"/>
</dbReference>
<keyword evidence="9 13" id="KW-0066">ATP synthesis</keyword>
<evidence type="ECO:0000256" key="13">
    <source>
        <dbReference type="HAMAP-Rule" id="MF_01398"/>
    </source>
</evidence>
<evidence type="ECO:0000256" key="10">
    <source>
        <dbReference type="ARBA" id="ARBA00025198"/>
    </source>
</evidence>
<dbReference type="OrthoDB" id="466272at2"/>
<evidence type="ECO:0000313" key="16">
    <source>
        <dbReference type="EMBL" id="ANP35366.1"/>
    </source>
</evidence>
<evidence type="ECO:0000256" key="4">
    <source>
        <dbReference type="ARBA" id="ARBA00022692"/>
    </source>
</evidence>
<gene>
    <name evidence="13" type="primary">atpF</name>
    <name evidence="16" type="ORF">JL2886_00435</name>
</gene>
<comment type="function">
    <text evidence="10 13">F(1)F(0) ATP synthase produces ATP from ADP in the presence of a proton or sodium gradient. F-type ATPases consist of two structural domains, F(1) containing the extramembraneous catalytic core and F(0) containing the membrane proton channel, linked together by a central stalk and a peripheral stalk. During catalysis, ATP synthesis in the catalytic domain of F(1) is coupled via a rotary mechanism of the central stalk subunits to proton translocation.</text>
</comment>
<comment type="similarity">
    <text evidence="1 13 14">Belongs to the ATPase B chain family.</text>
</comment>
<dbReference type="EMBL" id="CP015124">
    <property type="protein sequence ID" value="ANP35366.1"/>
    <property type="molecule type" value="Genomic_DNA"/>
</dbReference>
<dbReference type="InterPro" id="IPR000711">
    <property type="entry name" value="ATPase_OSCP/dsu"/>
</dbReference>
<keyword evidence="6 13" id="KW-1133">Transmembrane helix</keyword>
<accession>A0A1B0ZMH1</accession>
<dbReference type="GO" id="GO:0045259">
    <property type="term" value="C:proton-transporting ATP synthase complex"/>
    <property type="evidence" value="ECO:0007669"/>
    <property type="project" value="UniProtKB-KW"/>
</dbReference>
<dbReference type="AlphaFoldDB" id="A0A1B0ZMH1"/>
<dbReference type="Pfam" id="PF00430">
    <property type="entry name" value="ATP-synt_B"/>
    <property type="match status" value="1"/>
</dbReference>
<comment type="subcellular location">
    <subcellularLocation>
        <location evidence="13">Cell membrane</location>
        <topology evidence="13">Single-pass membrane protein</topology>
    </subcellularLocation>
    <subcellularLocation>
        <location evidence="12">Endomembrane system</location>
        <topology evidence="12">Single-pass membrane protein</topology>
    </subcellularLocation>
</comment>
<dbReference type="PANTHER" id="PTHR33445:SF2">
    <property type="entry name" value="ATP SYNTHASE SUBUNIT B', CHLOROPLASTIC"/>
    <property type="match status" value="1"/>
</dbReference>
<comment type="function">
    <text evidence="11">Component of the F(0) channel, it forms part of the peripheral stalk, linking F(1) to F(0). The b'-subunit is a diverged and duplicated form of b found in plants and photosynthetic bacteria.</text>
</comment>
<sequence>MQIDWWTLGLQTVNFLIVIWLLSRFLYRPIRRIIQEREAADKAASDAAKDQLEEAQAVRRTYEDKTAQLAAERQEREADFHKSLEAERDKRLEAARKEAAQLLTDARAKIEEDKHQALQSLKQQIEALATDLARVALRGPCTVPETLAQVQAHLDGLAQGDLDTLKVDLQAKDAAMTVVMAHGLSDEEKAAWNACLSKYFGADVAVVFTEKAEILGGAELHFPHAVLRFSVADRLKRAAQSLEV</sequence>
<evidence type="ECO:0000256" key="7">
    <source>
        <dbReference type="ARBA" id="ARBA00023065"/>
    </source>
</evidence>